<dbReference type="SUPFAM" id="SSF47090">
    <property type="entry name" value="PGBD-like"/>
    <property type="match status" value="1"/>
</dbReference>
<comment type="caution">
    <text evidence="3">The sequence shown here is derived from an EMBL/GenBank/DDBJ whole genome shotgun (WGS) entry which is preliminary data.</text>
</comment>
<accession>A0AA40T4X1</accession>
<dbReference type="InterPro" id="IPR036365">
    <property type="entry name" value="PGBD-like_sf"/>
</dbReference>
<dbReference type="Proteomes" id="UP001165986">
    <property type="component" value="Unassembled WGS sequence"/>
</dbReference>
<feature type="domain" description="Peptidoglycan binding-like" evidence="2">
    <location>
        <begin position="174"/>
        <end position="230"/>
    </location>
</feature>
<dbReference type="InterPro" id="IPR036366">
    <property type="entry name" value="PGBDSf"/>
</dbReference>
<dbReference type="RefSeq" id="WP_191762021.1">
    <property type="nucleotide sequence ID" value="NZ_VJXY01000079.1"/>
</dbReference>
<proteinExistence type="predicted"/>
<evidence type="ECO:0000313" key="3">
    <source>
        <dbReference type="EMBL" id="MBD6620710.1"/>
    </source>
</evidence>
<feature type="transmembrane region" description="Helical" evidence="1">
    <location>
        <begin position="50"/>
        <end position="68"/>
    </location>
</feature>
<evidence type="ECO:0000256" key="1">
    <source>
        <dbReference type="SAM" id="Phobius"/>
    </source>
</evidence>
<dbReference type="EMBL" id="VJXY01000079">
    <property type="protein sequence ID" value="MBD6620710.1"/>
    <property type="molecule type" value="Genomic_DNA"/>
</dbReference>
<dbReference type="AlphaFoldDB" id="A0AA40T4X1"/>
<keyword evidence="4" id="KW-1185">Reference proteome</keyword>
<organism evidence="3 4">
    <name type="scientific">Komarekiella delphini-convector SJRDD-AB1</name>
    <dbReference type="NCBI Taxonomy" id="2593771"/>
    <lineage>
        <taxon>Bacteria</taxon>
        <taxon>Bacillati</taxon>
        <taxon>Cyanobacteriota</taxon>
        <taxon>Cyanophyceae</taxon>
        <taxon>Nostocales</taxon>
        <taxon>Nostocaceae</taxon>
        <taxon>Komarekiella</taxon>
        <taxon>Komarekiella delphini-convector</taxon>
    </lineage>
</organism>
<gene>
    <name evidence="3" type="ORF">FNW02_34355</name>
</gene>
<keyword evidence="1" id="KW-1133">Transmembrane helix</keyword>
<feature type="transmembrane region" description="Helical" evidence="1">
    <location>
        <begin position="6"/>
        <end position="29"/>
    </location>
</feature>
<feature type="transmembrane region" description="Helical" evidence="1">
    <location>
        <begin position="74"/>
        <end position="95"/>
    </location>
</feature>
<evidence type="ECO:0000313" key="4">
    <source>
        <dbReference type="Proteomes" id="UP001165986"/>
    </source>
</evidence>
<keyword evidence="1" id="KW-0812">Transmembrane</keyword>
<dbReference type="InterPro" id="IPR002477">
    <property type="entry name" value="Peptidoglycan-bd-like"/>
</dbReference>
<reference evidence="3" key="1">
    <citation type="submission" date="2019-07" db="EMBL/GenBank/DDBJ databases">
        <title>Toxilogical consequences of a new and cryptic species of cyanobacteria (Komarekiella delphini-convector) recovered from the epidermis of a bottlenose dolphin and 1500 ft. in the air.</title>
        <authorList>
            <person name="Brown A.O."/>
            <person name="Dvorak P."/>
            <person name="Villanueva C.D."/>
            <person name="Foss A.J."/>
            <person name="Garvey A.D."/>
            <person name="Gibson Q.A."/>
            <person name="Johansen J.R."/>
            <person name="Casamatta D.A."/>
        </authorList>
    </citation>
    <scope>NUCLEOTIDE SEQUENCE</scope>
    <source>
        <strain evidence="3">SJRDD-AB1</strain>
    </source>
</reference>
<name>A0AA40T4X1_9NOST</name>
<sequence length="240" mass="26200">MLILALLIGWLLTIFIGALELIIVFFIVTNRINIANIISDENGDASLSRFQFLIFTFVVAMSLFYLIIKSQSPQFPIITPEVLTLLGISGASYVISKAIQANRDTQLLKAKAQQASATINGITRKNGSDTVIAVSQVQNKNSDINDVVSILETNADKNSLVTTLAISNLQKGASGKDVRQLQQRLHELEFYSASINGIFDEQTEFAVKTFQVSEGLADDGIVGPSTLEALGLTSWRLEFT</sequence>
<protein>
    <recommendedName>
        <fullName evidence="2">Peptidoglycan binding-like domain-containing protein</fullName>
    </recommendedName>
</protein>
<dbReference type="Gene3D" id="1.10.101.10">
    <property type="entry name" value="PGBD-like superfamily/PGBD"/>
    <property type="match status" value="1"/>
</dbReference>
<keyword evidence="1" id="KW-0472">Membrane</keyword>
<evidence type="ECO:0000259" key="2">
    <source>
        <dbReference type="Pfam" id="PF01471"/>
    </source>
</evidence>
<dbReference type="Pfam" id="PF01471">
    <property type="entry name" value="PG_binding_1"/>
    <property type="match status" value="1"/>
</dbReference>